<dbReference type="AlphaFoldDB" id="A0A9D2C8W3"/>
<proteinExistence type="predicted"/>
<evidence type="ECO:0000313" key="2">
    <source>
        <dbReference type="EMBL" id="HIY66586.1"/>
    </source>
</evidence>
<name>A0A9D2C8W3_9MICO</name>
<dbReference type="Proteomes" id="UP000824005">
    <property type="component" value="Unassembled WGS sequence"/>
</dbReference>
<dbReference type="InterPro" id="IPR001932">
    <property type="entry name" value="PPM-type_phosphatase-like_dom"/>
</dbReference>
<evidence type="ECO:0000259" key="1">
    <source>
        <dbReference type="PROSITE" id="PS51746"/>
    </source>
</evidence>
<dbReference type="SMART" id="SM00332">
    <property type="entry name" value="PP2Cc"/>
    <property type="match status" value="1"/>
</dbReference>
<reference evidence="2" key="1">
    <citation type="journal article" date="2021" name="PeerJ">
        <title>Extensive microbial diversity within the chicken gut microbiome revealed by metagenomics and culture.</title>
        <authorList>
            <person name="Gilroy R."/>
            <person name="Ravi A."/>
            <person name="Getino M."/>
            <person name="Pursley I."/>
            <person name="Horton D.L."/>
            <person name="Alikhan N.F."/>
            <person name="Baker D."/>
            <person name="Gharbi K."/>
            <person name="Hall N."/>
            <person name="Watson M."/>
            <person name="Adriaenssens E.M."/>
            <person name="Foster-Nyarko E."/>
            <person name="Jarju S."/>
            <person name="Secka A."/>
            <person name="Antonio M."/>
            <person name="Oren A."/>
            <person name="Chaudhuri R.R."/>
            <person name="La Ragione R."/>
            <person name="Hildebrand F."/>
            <person name="Pallen M.J."/>
        </authorList>
    </citation>
    <scope>NUCLEOTIDE SEQUENCE</scope>
    <source>
        <strain evidence="2">ChiGjej1B1-98</strain>
    </source>
</reference>
<dbReference type="CDD" id="cd00143">
    <property type="entry name" value="PP2Cc"/>
    <property type="match status" value="1"/>
</dbReference>
<evidence type="ECO:0000313" key="3">
    <source>
        <dbReference type="Proteomes" id="UP000824005"/>
    </source>
</evidence>
<dbReference type="PROSITE" id="PS51746">
    <property type="entry name" value="PPM_2"/>
    <property type="match status" value="1"/>
</dbReference>
<protein>
    <submittedName>
        <fullName evidence="2">Protein phosphatase 2C domain-containing protein</fullName>
    </submittedName>
</protein>
<dbReference type="SUPFAM" id="SSF81606">
    <property type="entry name" value="PP2C-like"/>
    <property type="match status" value="1"/>
</dbReference>
<accession>A0A9D2C8W3</accession>
<dbReference type="SMART" id="SM00331">
    <property type="entry name" value="PP2C_SIG"/>
    <property type="match status" value="1"/>
</dbReference>
<dbReference type="Gene3D" id="3.60.40.10">
    <property type="entry name" value="PPM-type phosphatase domain"/>
    <property type="match status" value="1"/>
</dbReference>
<organism evidence="2 3">
    <name type="scientific">Candidatus Agrococcus pullicola</name>
    <dbReference type="NCBI Taxonomy" id="2838429"/>
    <lineage>
        <taxon>Bacteria</taxon>
        <taxon>Bacillati</taxon>
        <taxon>Actinomycetota</taxon>
        <taxon>Actinomycetes</taxon>
        <taxon>Micrococcales</taxon>
        <taxon>Microbacteriaceae</taxon>
        <taxon>Agrococcus</taxon>
    </lineage>
</organism>
<comment type="caution">
    <text evidence="2">The sequence shown here is derived from an EMBL/GenBank/DDBJ whole genome shotgun (WGS) entry which is preliminary data.</text>
</comment>
<feature type="domain" description="PPM-type phosphatase" evidence="1">
    <location>
        <begin position="14"/>
        <end position="242"/>
    </location>
</feature>
<gene>
    <name evidence="2" type="ORF">H9830_09955</name>
</gene>
<dbReference type="InterPro" id="IPR015655">
    <property type="entry name" value="PP2C"/>
</dbReference>
<dbReference type="GO" id="GO:0004722">
    <property type="term" value="F:protein serine/threonine phosphatase activity"/>
    <property type="evidence" value="ECO:0007669"/>
    <property type="project" value="InterPro"/>
</dbReference>
<dbReference type="EMBL" id="DXDC01000303">
    <property type="protein sequence ID" value="HIY66586.1"/>
    <property type="molecule type" value="Genomic_DNA"/>
</dbReference>
<dbReference type="PANTHER" id="PTHR47992">
    <property type="entry name" value="PROTEIN PHOSPHATASE"/>
    <property type="match status" value="1"/>
</dbReference>
<reference evidence="2" key="2">
    <citation type="submission" date="2021-04" db="EMBL/GenBank/DDBJ databases">
        <authorList>
            <person name="Gilroy R."/>
        </authorList>
    </citation>
    <scope>NUCLEOTIDE SEQUENCE</scope>
    <source>
        <strain evidence="2">ChiGjej1B1-98</strain>
    </source>
</reference>
<dbReference type="Pfam" id="PF00481">
    <property type="entry name" value="PP2C"/>
    <property type="match status" value="1"/>
</dbReference>
<sequence>MREFRYHHDAVSLRWSAVTHVGMRRQLNEDSFDASFPVFLVADGMGGHAAGDRASTLALSAFERLHGRSLPEPCRVETALERSFAAVLGSGDTGAGTTLTGAIVTSTGDGIYWYLVNVGDSRTYLLQDGVLRQLSVDHSVVQEMIEAGEVTREDARRHPLRNVITRSIGGGQVTPPDTWLTPVQRNQRLLVCSDGLSGELDDEVLARVLRSHPSPAHATAELLRLALAAGARDNVSAVVVDVDAVDQDDTGWQDTDLDLVFDTVPRGGRP</sequence>
<dbReference type="InterPro" id="IPR036457">
    <property type="entry name" value="PPM-type-like_dom_sf"/>
</dbReference>